<dbReference type="Pfam" id="PF13692">
    <property type="entry name" value="Glyco_trans_1_4"/>
    <property type="match status" value="1"/>
</dbReference>
<name>A0A0S2I0M8_9BACT</name>
<protein>
    <submittedName>
        <fullName evidence="2">Teichuronic acid biosynthesis glycosyltransferase TuaC</fullName>
        <ecNumber evidence="2">2.4.-.-</ecNumber>
    </submittedName>
</protein>
<gene>
    <name evidence="2" type="primary">tuaC</name>
    <name evidence="2" type="ORF">L21SP5_02145</name>
</gene>
<dbReference type="Gene3D" id="3.40.50.2000">
    <property type="entry name" value="Glycogen Phosphorylase B"/>
    <property type="match status" value="2"/>
</dbReference>
<dbReference type="EMBL" id="CP013118">
    <property type="protein sequence ID" value="ALO15778.1"/>
    <property type="molecule type" value="Genomic_DNA"/>
</dbReference>
<evidence type="ECO:0000313" key="3">
    <source>
        <dbReference type="Proteomes" id="UP000064893"/>
    </source>
</evidence>
<dbReference type="KEGG" id="blq:L21SP5_02145"/>
<feature type="domain" description="Glycosyltransferase subfamily 4-like N-terminal" evidence="1">
    <location>
        <begin position="41"/>
        <end position="140"/>
    </location>
</feature>
<evidence type="ECO:0000259" key="1">
    <source>
        <dbReference type="Pfam" id="PF13439"/>
    </source>
</evidence>
<dbReference type="OrthoDB" id="1096251at2"/>
<dbReference type="PANTHER" id="PTHR45947">
    <property type="entry name" value="SULFOQUINOVOSYL TRANSFERASE SQD2"/>
    <property type="match status" value="1"/>
</dbReference>
<proteinExistence type="predicted"/>
<dbReference type="AlphaFoldDB" id="A0A0S2I0M8"/>
<reference evidence="2 3" key="1">
    <citation type="submission" date="2015-11" db="EMBL/GenBank/DDBJ databases">
        <title>Description and complete genome sequence of a novel strain predominating in hypersaline microbial mats and representing a new family of the Bacteriodetes phylum.</title>
        <authorList>
            <person name="Spring S."/>
            <person name="Bunk B."/>
            <person name="Sproer C."/>
            <person name="Klenk H.-P."/>
        </authorList>
    </citation>
    <scope>NUCLEOTIDE SEQUENCE [LARGE SCALE GENOMIC DNA]</scope>
    <source>
        <strain evidence="2 3">L21-Spi-D4</strain>
    </source>
</reference>
<dbReference type="PANTHER" id="PTHR45947:SF3">
    <property type="entry name" value="SULFOQUINOVOSYL TRANSFERASE SQD2"/>
    <property type="match status" value="1"/>
</dbReference>
<dbReference type="EC" id="2.4.-.-" evidence="2"/>
<dbReference type="SUPFAM" id="SSF53756">
    <property type="entry name" value="UDP-Glycosyltransferase/glycogen phosphorylase"/>
    <property type="match status" value="1"/>
</dbReference>
<sequence>MKILCICSQNREQGISPVILNQINALKKQDVDFDIYGIKGKGVQGYLRAIFSLREFLKNNSYPIYHAHYGLSAIVATLAGARPLIVSLMGSDVKEGGWQQWLIKRFAKRRWAATITKSEELADIVGRGYCKIIPNGVDTALFKPMSQQECREKLNLEQNKTYVLFAANPERPEKNFALAKQAFDNLNLKQAKLIYLKDVPHNEIPLWMNAVDVVVLTSLWEGSPNVVKEAMACNRPLVVTNVGDVAWLCGDLEGCFVSGFDEIELSKNFNRCLKFSENHHSTKGRRRIKNLGLDANQQAIKIVSLYNSLLKQHNDL</sequence>
<keyword evidence="2" id="KW-0328">Glycosyltransferase</keyword>
<keyword evidence="2" id="KW-0808">Transferase</keyword>
<dbReference type="InterPro" id="IPR028098">
    <property type="entry name" value="Glyco_trans_4-like_N"/>
</dbReference>
<dbReference type="STRING" id="1307839.L21SP5_02145"/>
<organism evidence="2 3">
    <name type="scientific">Salinivirga cyanobacteriivorans</name>
    <dbReference type="NCBI Taxonomy" id="1307839"/>
    <lineage>
        <taxon>Bacteria</taxon>
        <taxon>Pseudomonadati</taxon>
        <taxon>Bacteroidota</taxon>
        <taxon>Bacteroidia</taxon>
        <taxon>Bacteroidales</taxon>
        <taxon>Salinivirgaceae</taxon>
        <taxon>Salinivirga</taxon>
    </lineage>
</organism>
<dbReference type="InterPro" id="IPR050194">
    <property type="entry name" value="Glycosyltransferase_grp1"/>
</dbReference>
<dbReference type="Proteomes" id="UP000064893">
    <property type="component" value="Chromosome"/>
</dbReference>
<dbReference type="PATRIC" id="fig|1307839.3.peg.2261"/>
<dbReference type="RefSeq" id="WP_057953210.1">
    <property type="nucleotide sequence ID" value="NZ_CP013118.1"/>
</dbReference>
<evidence type="ECO:0000313" key="2">
    <source>
        <dbReference type="EMBL" id="ALO15778.1"/>
    </source>
</evidence>
<dbReference type="GO" id="GO:0016757">
    <property type="term" value="F:glycosyltransferase activity"/>
    <property type="evidence" value="ECO:0007669"/>
    <property type="project" value="UniProtKB-KW"/>
</dbReference>
<keyword evidence="3" id="KW-1185">Reference proteome</keyword>
<dbReference type="Pfam" id="PF13439">
    <property type="entry name" value="Glyco_transf_4"/>
    <property type="match status" value="1"/>
</dbReference>
<accession>A0A0S2I0M8</accession>